<name>A0A8H6AWP2_9HELO</name>
<dbReference type="GO" id="GO:0000444">
    <property type="term" value="C:MIS12/MIND type complex"/>
    <property type="evidence" value="ECO:0007669"/>
    <property type="project" value="InterPro"/>
</dbReference>
<gene>
    <name evidence="3" type="ORF">Bfra_003549</name>
</gene>
<evidence type="ECO:0000256" key="1">
    <source>
        <dbReference type="SAM" id="Coils"/>
    </source>
</evidence>
<accession>A0A8H6AWP2</accession>
<dbReference type="CDD" id="cd04301">
    <property type="entry name" value="NAT_SF"/>
    <property type="match status" value="1"/>
</dbReference>
<protein>
    <submittedName>
        <fullName evidence="3">Putative mis12-mtw1 family protein</fullName>
    </submittedName>
</protein>
<feature type="compositionally biased region" description="Polar residues" evidence="2">
    <location>
        <begin position="132"/>
        <end position="148"/>
    </location>
</feature>
<evidence type="ECO:0000256" key="2">
    <source>
        <dbReference type="SAM" id="MobiDB-lite"/>
    </source>
</evidence>
<feature type="compositionally biased region" description="Basic and acidic residues" evidence="2">
    <location>
        <begin position="107"/>
        <end position="125"/>
    </location>
</feature>
<dbReference type="Proteomes" id="UP000531561">
    <property type="component" value="Unassembled WGS sequence"/>
</dbReference>
<comment type="caution">
    <text evidence="3">The sequence shown here is derived from an EMBL/GenBank/DDBJ whole genome shotgun (WGS) entry which is preliminary data.</text>
</comment>
<dbReference type="SUPFAM" id="SSF55729">
    <property type="entry name" value="Acyl-CoA N-acyltransferases (Nat)"/>
    <property type="match status" value="1"/>
</dbReference>
<dbReference type="Pfam" id="PF08202">
    <property type="entry name" value="MIS13"/>
    <property type="match status" value="1"/>
</dbReference>
<dbReference type="InterPro" id="IPR016181">
    <property type="entry name" value="Acyl_CoA_acyltransferase"/>
</dbReference>
<feature type="coiled-coil region" evidence="1">
    <location>
        <begin position="326"/>
        <end position="353"/>
    </location>
</feature>
<sequence length="735" mass="82522">MTTLVRARNPLETLKMSQQPATRRRSKRLADYEEEDGDFQFTRVSKKAKTTVSVPDPIPEAPPVTTTVPRRTKKVARERESHNVAPASSPPVKKTRAAPRTTLSTPKESRVEKVQKPKNEVEPKRATRKSTRLSTEKFQNGDRNSINGSRDYDNSIDMIGGAPLPEESNRSTIEAPSNTHSTVIALPFSDTPIINRNKELRKKGGTGQRRSSLGMRGRRASSLIDSGYSAIPHKEVETSQFYKHIEDGLPEPRRMKQLLTWTGERALPEKPAHGDPDSGAKLAARAISEALLKDFGTNNTFSNWFDREEKQPTRITKVVKKPNPKNIEAEENIQALEARVKQLEIEKSQWISYKKPTAPLPPLFPDTHDEANPLSPTHIDPTLLDPEQSAILSLITSSSSLSLRENASERLKTIHQEIEGKVDCFLDGIHKIERYAETVGRVADKILALSAVRLEERERREREVVGTRDVPMVEVLRSLILSDPKPGSYLLERYDGRGISKEMVSEAAKLFSREYGIWGSLASEKMGEGKEKVLTKSQIPTGSRIKISSRRLITQILPPEAQNMYLRLLTDGKLAGNVFATRWRHENLPILWITQLCVDSKYRNQGVAKKMLGYLKGEEEMVGILSSHPFALMAVLKVWGRGVENVRRDLEMMKGSVKEVMEGCPVGYVKVARLRGSLFGEGDRGAVACADTQFWVDHEEPLEALRKVEERGIVWPFEELPDGCEFLVLVDAKVV</sequence>
<reference evidence="3 4" key="1">
    <citation type="journal article" date="2020" name="Phytopathology">
        <title>A high-quality genome resource of Botrytis fragariae, a new and rapidly spreading fungal pathogen causing strawberry gray mold in the U.S.A.</title>
        <authorList>
            <person name="Wu Y."/>
            <person name="Saski C.A."/>
            <person name="Schnabel G."/>
            <person name="Xiao S."/>
            <person name="Hu M."/>
        </authorList>
    </citation>
    <scope>NUCLEOTIDE SEQUENCE [LARGE SCALE GENOMIC DNA]</scope>
    <source>
        <strain evidence="3 4">BVB16</strain>
    </source>
</reference>
<keyword evidence="1" id="KW-0175">Coiled coil</keyword>
<dbReference type="GeneID" id="59257647"/>
<proteinExistence type="predicted"/>
<dbReference type="OrthoDB" id="3364649at2759"/>
<dbReference type="PANTHER" id="PTHR14778">
    <property type="entry name" value="KINETOCHORE-ASSOCIATED PROTEIN DSN1 HOMOLOG"/>
    <property type="match status" value="1"/>
</dbReference>
<evidence type="ECO:0000313" key="4">
    <source>
        <dbReference type="Proteomes" id="UP000531561"/>
    </source>
</evidence>
<dbReference type="EMBL" id="JABFCT010000006">
    <property type="protein sequence ID" value="KAF5875096.1"/>
    <property type="molecule type" value="Genomic_DNA"/>
</dbReference>
<dbReference type="PANTHER" id="PTHR14778:SF2">
    <property type="entry name" value="KINETOCHORE-ASSOCIATED PROTEIN DSN1 HOMOLOG"/>
    <property type="match status" value="1"/>
</dbReference>
<dbReference type="GO" id="GO:0007059">
    <property type="term" value="P:chromosome segregation"/>
    <property type="evidence" value="ECO:0007669"/>
    <property type="project" value="InterPro"/>
</dbReference>
<dbReference type="Gene3D" id="3.40.630.30">
    <property type="match status" value="1"/>
</dbReference>
<dbReference type="RefSeq" id="XP_037194042.1">
    <property type="nucleotide sequence ID" value="XM_037333955.1"/>
</dbReference>
<evidence type="ECO:0000313" key="3">
    <source>
        <dbReference type="EMBL" id="KAF5875096.1"/>
    </source>
</evidence>
<dbReference type="GO" id="GO:0051301">
    <property type="term" value="P:cell division"/>
    <property type="evidence" value="ECO:0007669"/>
    <property type="project" value="InterPro"/>
</dbReference>
<keyword evidence="4" id="KW-1185">Reference proteome</keyword>
<feature type="region of interest" description="Disordered" evidence="2">
    <location>
        <begin position="1"/>
        <end position="155"/>
    </location>
</feature>
<dbReference type="AlphaFoldDB" id="A0A8H6AWP2"/>
<dbReference type="InterPro" id="IPR013218">
    <property type="entry name" value="Dsn1/Mis13"/>
</dbReference>
<organism evidence="3 4">
    <name type="scientific">Botrytis fragariae</name>
    <dbReference type="NCBI Taxonomy" id="1964551"/>
    <lineage>
        <taxon>Eukaryota</taxon>
        <taxon>Fungi</taxon>
        <taxon>Dikarya</taxon>
        <taxon>Ascomycota</taxon>
        <taxon>Pezizomycotina</taxon>
        <taxon>Leotiomycetes</taxon>
        <taxon>Helotiales</taxon>
        <taxon>Sclerotiniaceae</taxon>
        <taxon>Botrytis</taxon>
    </lineage>
</organism>